<proteinExistence type="predicted"/>
<dbReference type="Proteomes" id="UP001066276">
    <property type="component" value="Chromosome 5"/>
</dbReference>
<dbReference type="AlphaFoldDB" id="A0AAV7RZX2"/>
<name>A0AAV7RZX2_PLEWA</name>
<gene>
    <name evidence="2" type="ORF">NDU88_010175</name>
</gene>
<accession>A0AAV7RZX2</accession>
<reference evidence="2" key="1">
    <citation type="journal article" date="2022" name="bioRxiv">
        <title>Sequencing and chromosome-scale assembly of the giantPleurodeles waltlgenome.</title>
        <authorList>
            <person name="Brown T."/>
            <person name="Elewa A."/>
            <person name="Iarovenko S."/>
            <person name="Subramanian E."/>
            <person name="Araus A.J."/>
            <person name="Petzold A."/>
            <person name="Susuki M."/>
            <person name="Suzuki K.-i.T."/>
            <person name="Hayashi T."/>
            <person name="Toyoda A."/>
            <person name="Oliveira C."/>
            <person name="Osipova E."/>
            <person name="Leigh N.D."/>
            <person name="Simon A."/>
            <person name="Yun M.H."/>
        </authorList>
    </citation>
    <scope>NUCLEOTIDE SEQUENCE</scope>
    <source>
        <strain evidence="2">20211129_DDA</strain>
        <tissue evidence="2">Liver</tissue>
    </source>
</reference>
<sequence>MQGRPASRSVTEAPGQGRGAGSVCPRREGGGVCVSTLRGSTDSWDYDRIELAREPTGAPARPAHCRGARAARTDSELARHLHPALQHFLLCTRYS</sequence>
<evidence type="ECO:0000256" key="1">
    <source>
        <dbReference type="SAM" id="MobiDB-lite"/>
    </source>
</evidence>
<comment type="caution">
    <text evidence="2">The sequence shown here is derived from an EMBL/GenBank/DDBJ whole genome shotgun (WGS) entry which is preliminary data.</text>
</comment>
<dbReference type="EMBL" id="JANPWB010000009">
    <property type="protein sequence ID" value="KAJ1157463.1"/>
    <property type="molecule type" value="Genomic_DNA"/>
</dbReference>
<feature type="region of interest" description="Disordered" evidence="1">
    <location>
        <begin position="1"/>
        <end position="30"/>
    </location>
</feature>
<keyword evidence="3" id="KW-1185">Reference proteome</keyword>
<evidence type="ECO:0000313" key="3">
    <source>
        <dbReference type="Proteomes" id="UP001066276"/>
    </source>
</evidence>
<organism evidence="2 3">
    <name type="scientific">Pleurodeles waltl</name>
    <name type="common">Iberian ribbed newt</name>
    <dbReference type="NCBI Taxonomy" id="8319"/>
    <lineage>
        <taxon>Eukaryota</taxon>
        <taxon>Metazoa</taxon>
        <taxon>Chordata</taxon>
        <taxon>Craniata</taxon>
        <taxon>Vertebrata</taxon>
        <taxon>Euteleostomi</taxon>
        <taxon>Amphibia</taxon>
        <taxon>Batrachia</taxon>
        <taxon>Caudata</taxon>
        <taxon>Salamandroidea</taxon>
        <taxon>Salamandridae</taxon>
        <taxon>Pleurodelinae</taxon>
        <taxon>Pleurodeles</taxon>
    </lineage>
</organism>
<evidence type="ECO:0000313" key="2">
    <source>
        <dbReference type="EMBL" id="KAJ1157463.1"/>
    </source>
</evidence>
<protein>
    <submittedName>
        <fullName evidence="2">Uncharacterized protein</fullName>
    </submittedName>
</protein>